<sequence>MAEITVILAQILGGYMLVAGVAILIDRTLVTRLIARLQDDIAIIFTMGILALLIGLTVAALHTRWDNPLAIIVTLVGWAAIVEGALIMWLQNRFMAFFAPWFTNPLVSLIWGAVAALLGLVLLAGSFGLW</sequence>
<keyword evidence="1" id="KW-0472">Membrane</keyword>
<keyword evidence="1" id="KW-1133">Transmembrane helix</keyword>
<evidence type="ECO:0000313" key="3">
    <source>
        <dbReference type="Proteomes" id="UP000648722"/>
    </source>
</evidence>
<feature type="transmembrane region" description="Helical" evidence="1">
    <location>
        <begin position="6"/>
        <end position="29"/>
    </location>
</feature>
<dbReference type="RefSeq" id="WP_188450723.1">
    <property type="nucleotide sequence ID" value="NZ_BMFS01000001.1"/>
</dbReference>
<organism evidence="2 3">
    <name type="scientific">Glycocaulis albus</name>
    <dbReference type="NCBI Taxonomy" id="1382801"/>
    <lineage>
        <taxon>Bacteria</taxon>
        <taxon>Pseudomonadati</taxon>
        <taxon>Pseudomonadota</taxon>
        <taxon>Alphaproteobacteria</taxon>
        <taxon>Maricaulales</taxon>
        <taxon>Maricaulaceae</taxon>
        <taxon>Glycocaulis</taxon>
    </lineage>
</organism>
<dbReference type="Proteomes" id="UP000648722">
    <property type="component" value="Unassembled WGS sequence"/>
</dbReference>
<feature type="transmembrane region" description="Helical" evidence="1">
    <location>
        <begin position="41"/>
        <end position="63"/>
    </location>
</feature>
<feature type="transmembrane region" description="Helical" evidence="1">
    <location>
        <begin position="69"/>
        <end position="90"/>
    </location>
</feature>
<keyword evidence="3" id="KW-1185">Reference proteome</keyword>
<feature type="transmembrane region" description="Helical" evidence="1">
    <location>
        <begin position="102"/>
        <end position="127"/>
    </location>
</feature>
<comment type="caution">
    <text evidence="2">The sequence shown here is derived from an EMBL/GenBank/DDBJ whole genome shotgun (WGS) entry which is preliminary data.</text>
</comment>
<gene>
    <name evidence="2" type="ORF">GCM10007420_02410</name>
</gene>
<proteinExistence type="predicted"/>
<evidence type="ECO:0000256" key="1">
    <source>
        <dbReference type="SAM" id="Phobius"/>
    </source>
</evidence>
<evidence type="ECO:0008006" key="4">
    <source>
        <dbReference type="Google" id="ProtNLM"/>
    </source>
</evidence>
<name>A0ABQ1XFN4_9PROT</name>
<evidence type="ECO:0000313" key="2">
    <source>
        <dbReference type="EMBL" id="GGG90754.1"/>
    </source>
</evidence>
<dbReference type="EMBL" id="BMFS01000001">
    <property type="protein sequence ID" value="GGG90754.1"/>
    <property type="molecule type" value="Genomic_DNA"/>
</dbReference>
<reference evidence="3" key="1">
    <citation type="journal article" date="2019" name="Int. J. Syst. Evol. Microbiol.">
        <title>The Global Catalogue of Microorganisms (GCM) 10K type strain sequencing project: providing services to taxonomists for standard genome sequencing and annotation.</title>
        <authorList>
            <consortium name="The Broad Institute Genomics Platform"/>
            <consortium name="The Broad Institute Genome Sequencing Center for Infectious Disease"/>
            <person name="Wu L."/>
            <person name="Ma J."/>
        </authorList>
    </citation>
    <scope>NUCLEOTIDE SEQUENCE [LARGE SCALE GENOMIC DNA]</scope>
    <source>
        <strain evidence="3">CGMCC 1.12766</strain>
    </source>
</reference>
<protein>
    <recommendedName>
        <fullName evidence="4">Integral membrane protein</fullName>
    </recommendedName>
</protein>
<accession>A0ABQ1XFN4</accession>
<keyword evidence="1" id="KW-0812">Transmembrane</keyword>